<comment type="caution">
    <text evidence="2">The sequence shown here is derived from an EMBL/GenBank/DDBJ whole genome shotgun (WGS) entry which is preliminary data.</text>
</comment>
<accession>A0A4R3ZA32</accession>
<dbReference type="GeneID" id="98914497"/>
<keyword evidence="1" id="KW-0472">Membrane</keyword>
<keyword evidence="3" id="KW-1185">Reference proteome</keyword>
<name>A0A4R3ZA32_9FIRM</name>
<dbReference type="RefSeq" id="WP_132226214.1">
    <property type="nucleotide sequence ID" value="NZ_CAUWFI010000004.1"/>
</dbReference>
<sequence>MKVSKILKACAYLFLGGNIIREAYQIAVNTSYLNTGKLMGVESMFMLLWSCFVSFIIALVIYGLGEIIEYYEIAKEKHADDLTKKNIDVK</sequence>
<evidence type="ECO:0000256" key="1">
    <source>
        <dbReference type="SAM" id="Phobius"/>
    </source>
</evidence>
<proteinExistence type="predicted"/>
<evidence type="ECO:0000313" key="3">
    <source>
        <dbReference type="Proteomes" id="UP000295515"/>
    </source>
</evidence>
<organism evidence="2 3">
    <name type="scientific">Longibaculum muris</name>
    <dbReference type="NCBI Taxonomy" id="1796628"/>
    <lineage>
        <taxon>Bacteria</taxon>
        <taxon>Bacillati</taxon>
        <taxon>Bacillota</taxon>
        <taxon>Erysipelotrichia</taxon>
        <taxon>Erysipelotrichales</taxon>
        <taxon>Coprobacillaceae</taxon>
        <taxon>Longibaculum</taxon>
    </lineage>
</organism>
<feature type="transmembrane region" description="Helical" evidence="1">
    <location>
        <begin position="45"/>
        <end position="65"/>
    </location>
</feature>
<protein>
    <submittedName>
        <fullName evidence="2">Uncharacterized protein</fullName>
    </submittedName>
</protein>
<evidence type="ECO:0000313" key="2">
    <source>
        <dbReference type="EMBL" id="TCW01556.1"/>
    </source>
</evidence>
<keyword evidence="1" id="KW-0812">Transmembrane</keyword>
<dbReference type="EMBL" id="SMCQ01000003">
    <property type="protein sequence ID" value="TCW01556.1"/>
    <property type="molecule type" value="Genomic_DNA"/>
</dbReference>
<dbReference type="Proteomes" id="UP000295515">
    <property type="component" value="Unassembled WGS sequence"/>
</dbReference>
<keyword evidence="1" id="KW-1133">Transmembrane helix</keyword>
<gene>
    <name evidence="2" type="ORF">EDD60_1037</name>
</gene>
<reference evidence="2 3" key="1">
    <citation type="submission" date="2019-03" db="EMBL/GenBank/DDBJ databases">
        <title>Genomic Encyclopedia of Type Strains, Phase IV (KMG-IV): sequencing the most valuable type-strain genomes for metagenomic binning, comparative biology and taxonomic classification.</title>
        <authorList>
            <person name="Goeker M."/>
        </authorList>
    </citation>
    <scope>NUCLEOTIDE SEQUENCE [LARGE SCALE GENOMIC DNA]</scope>
    <source>
        <strain evidence="2 3">DSM 29487</strain>
    </source>
</reference>
<dbReference type="AlphaFoldDB" id="A0A4R3ZA32"/>